<accession>A0AB37UNZ6</accession>
<dbReference type="RefSeq" id="WP_106167329.1">
    <property type="nucleotide sequence ID" value="NZ_JAVKZF010000001.1"/>
</dbReference>
<organism evidence="1 2">
    <name type="scientific">Chroococcidiopsis cubana SAG 39.79</name>
    <dbReference type="NCBI Taxonomy" id="388085"/>
    <lineage>
        <taxon>Bacteria</taxon>
        <taxon>Bacillati</taxon>
        <taxon>Cyanobacteriota</taxon>
        <taxon>Cyanophyceae</taxon>
        <taxon>Chroococcidiopsidales</taxon>
        <taxon>Chroococcidiopsidaceae</taxon>
        <taxon>Chroococcidiopsis</taxon>
    </lineage>
</organism>
<name>A0AB37UNZ6_9CYAN</name>
<evidence type="ECO:0000313" key="2">
    <source>
        <dbReference type="Proteomes" id="UP000282574"/>
    </source>
</evidence>
<keyword evidence="2" id="KW-1185">Reference proteome</keyword>
<protein>
    <submittedName>
        <fullName evidence="1">Uncharacterized protein</fullName>
    </submittedName>
</protein>
<dbReference type="AlphaFoldDB" id="A0AB37UNZ6"/>
<reference evidence="1 2" key="1">
    <citation type="journal article" date="2019" name="Genome Biol. Evol.">
        <title>Day and night: Metabolic profiles and evolutionary relationships of six axenic non-marine cyanobacteria.</title>
        <authorList>
            <person name="Will S.E."/>
            <person name="Henke P."/>
            <person name="Boedeker C."/>
            <person name="Huang S."/>
            <person name="Brinkmann H."/>
            <person name="Rohde M."/>
            <person name="Jarek M."/>
            <person name="Friedl T."/>
            <person name="Seufert S."/>
            <person name="Schumacher M."/>
            <person name="Overmann J."/>
            <person name="Neumann-Schaal M."/>
            <person name="Petersen J."/>
        </authorList>
    </citation>
    <scope>NUCLEOTIDE SEQUENCE [LARGE SCALE GENOMIC DNA]</scope>
    <source>
        <strain evidence="1 2">SAG 39.79</strain>
    </source>
</reference>
<gene>
    <name evidence="1" type="ORF">DSM107010_16970</name>
</gene>
<sequence length="125" mass="14354">MEDDRIKLIVEIQDLVGKLTKLTNFGLELPTRYPKPSSINLTGQQLEVWQLIRDADESYNCASIGKKLMNSHSDWDKKRANGVASRTLSRLFKRYGLIEYIGKTAVVEKGRLLSHYRTIRDNSNN</sequence>
<dbReference type="EMBL" id="RSCK01000009">
    <property type="protein sequence ID" value="RUT13141.1"/>
    <property type="molecule type" value="Genomic_DNA"/>
</dbReference>
<comment type="caution">
    <text evidence="1">The sequence shown here is derived from an EMBL/GenBank/DDBJ whole genome shotgun (WGS) entry which is preliminary data.</text>
</comment>
<proteinExistence type="predicted"/>
<dbReference type="Proteomes" id="UP000282574">
    <property type="component" value="Unassembled WGS sequence"/>
</dbReference>
<evidence type="ECO:0000313" key="1">
    <source>
        <dbReference type="EMBL" id="RUT13141.1"/>
    </source>
</evidence>